<protein>
    <recommendedName>
        <fullName evidence="4">DUF4149 domain-containing protein</fullName>
    </recommendedName>
</protein>
<proteinExistence type="predicted"/>
<gene>
    <name evidence="2" type="ORF">PX52LOC_06070</name>
</gene>
<sequence length="119" mass="12806">MNDREWAYLLRALPSQAGTLIVCLTAVVFAVFKMGRHPKPAGLTLAGAVMTIAATVVPTVFHAIAYTNPARGSKQHIEDLNLAGDVGRVAYQVKALGMALIVAAVFSGRQRQDRPRGYE</sequence>
<feature type="transmembrane region" description="Helical" evidence="1">
    <location>
        <begin position="44"/>
        <end position="66"/>
    </location>
</feature>
<dbReference type="AlphaFoldDB" id="A0A5C1ALF3"/>
<keyword evidence="1" id="KW-0472">Membrane</keyword>
<evidence type="ECO:0000256" key="1">
    <source>
        <dbReference type="SAM" id="Phobius"/>
    </source>
</evidence>
<feature type="transmembrane region" description="Helical" evidence="1">
    <location>
        <begin position="86"/>
        <end position="106"/>
    </location>
</feature>
<name>A0A5C1ALF3_9BACT</name>
<keyword evidence="1" id="KW-1133">Transmembrane helix</keyword>
<dbReference type="KEGG" id="lrs:PX52LOC_06070"/>
<evidence type="ECO:0000313" key="3">
    <source>
        <dbReference type="Proteomes" id="UP000324974"/>
    </source>
</evidence>
<reference evidence="3" key="1">
    <citation type="submission" date="2019-08" db="EMBL/GenBank/DDBJ databases">
        <title>Limnoglobus roseus gen. nov., sp. nov., a novel freshwater planctomycete with a giant genome from the family Gemmataceae.</title>
        <authorList>
            <person name="Kulichevskaya I.S."/>
            <person name="Naumoff D.G."/>
            <person name="Miroshnikov K."/>
            <person name="Ivanova A."/>
            <person name="Philippov D.A."/>
            <person name="Hakobyan A."/>
            <person name="Rijpstra I.C."/>
            <person name="Sinninghe Damste J.S."/>
            <person name="Liesack W."/>
            <person name="Dedysh S.N."/>
        </authorList>
    </citation>
    <scope>NUCLEOTIDE SEQUENCE [LARGE SCALE GENOMIC DNA]</scope>
    <source>
        <strain evidence="3">PX52</strain>
    </source>
</reference>
<evidence type="ECO:0008006" key="4">
    <source>
        <dbReference type="Google" id="ProtNLM"/>
    </source>
</evidence>
<dbReference type="Proteomes" id="UP000324974">
    <property type="component" value="Chromosome"/>
</dbReference>
<feature type="transmembrane region" description="Helical" evidence="1">
    <location>
        <begin position="12"/>
        <end position="32"/>
    </location>
</feature>
<organism evidence="2 3">
    <name type="scientific">Limnoglobus roseus</name>
    <dbReference type="NCBI Taxonomy" id="2598579"/>
    <lineage>
        <taxon>Bacteria</taxon>
        <taxon>Pseudomonadati</taxon>
        <taxon>Planctomycetota</taxon>
        <taxon>Planctomycetia</taxon>
        <taxon>Gemmatales</taxon>
        <taxon>Gemmataceae</taxon>
        <taxon>Limnoglobus</taxon>
    </lineage>
</organism>
<dbReference type="RefSeq" id="WP_149113459.1">
    <property type="nucleotide sequence ID" value="NZ_CP042425.1"/>
</dbReference>
<dbReference type="EMBL" id="CP042425">
    <property type="protein sequence ID" value="QEL19017.1"/>
    <property type="molecule type" value="Genomic_DNA"/>
</dbReference>
<keyword evidence="3" id="KW-1185">Reference proteome</keyword>
<accession>A0A5C1ALF3</accession>
<keyword evidence="1" id="KW-0812">Transmembrane</keyword>
<evidence type="ECO:0000313" key="2">
    <source>
        <dbReference type="EMBL" id="QEL19017.1"/>
    </source>
</evidence>